<evidence type="ECO:0000313" key="3">
    <source>
        <dbReference type="Proteomes" id="UP001519924"/>
    </source>
</evidence>
<dbReference type="Proteomes" id="UP001519924">
    <property type="component" value="Unassembled WGS sequence"/>
</dbReference>
<accession>A0ABS7EYA0</accession>
<name>A0ABS7EYA0_9PROT</name>
<dbReference type="EMBL" id="JAHZUY010000003">
    <property type="protein sequence ID" value="MBW8268340.1"/>
    <property type="molecule type" value="Genomic_DNA"/>
</dbReference>
<organism evidence="2 3">
    <name type="scientific">Caldovatus aquaticus</name>
    <dbReference type="NCBI Taxonomy" id="2865671"/>
    <lineage>
        <taxon>Bacteria</taxon>
        <taxon>Pseudomonadati</taxon>
        <taxon>Pseudomonadota</taxon>
        <taxon>Alphaproteobacteria</taxon>
        <taxon>Acetobacterales</taxon>
        <taxon>Roseomonadaceae</taxon>
        <taxon>Caldovatus</taxon>
    </lineage>
</organism>
<evidence type="ECO:0000313" key="2">
    <source>
        <dbReference type="EMBL" id="MBW8268340.1"/>
    </source>
</evidence>
<sequence>MRALLLASVGVVALSGAAFANGNGNGNGHSTFPGQGHAIEDYYAAALAVNLGTTAGNHSGTLGQNNAVSMSASFGGLRGIANVNQNAGANSQQQNAVAVAYVEGCDCHIAGQGNGSSNGDANANSVAGNAGSVIGNRSTNFGGSASASLDNSFGNATGLVQVNQNAGANSLQQNASAVTMVENIRGREQDRDAWAIAGNAGIVTGSGNWSFDVGHRSAASLSNSFNNFTGAANVNQNVGANSLQQNSTALSAITYCGCAAEDLSTTIAAAGNLGAVIGNHASAGLGNASVSMSNSFNNATGVAQVSQNAGANSLMQNAVAIGAIYQR</sequence>
<keyword evidence="1" id="KW-0732">Signal</keyword>
<feature type="signal peptide" evidence="1">
    <location>
        <begin position="1"/>
        <end position="20"/>
    </location>
</feature>
<feature type="chain" id="PRO_5045364877" evidence="1">
    <location>
        <begin position="21"/>
        <end position="327"/>
    </location>
</feature>
<gene>
    <name evidence="2" type="ORF">K1J50_02460</name>
</gene>
<proteinExistence type="predicted"/>
<dbReference type="RefSeq" id="WP_220115846.1">
    <property type="nucleotide sequence ID" value="NZ_JAHZUY010000003.1"/>
</dbReference>
<comment type="caution">
    <text evidence="2">The sequence shown here is derived from an EMBL/GenBank/DDBJ whole genome shotgun (WGS) entry which is preliminary data.</text>
</comment>
<evidence type="ECO:0000256" key="1">
    <source>
        <dbReference type="SAM" id="SignalP"/>
    </source>
</evidence>
<reference evidence="2 3" key="1">
    <citation type="submission" date="2021-08" db="EMBL/GenBank/DDBJ databases">
        <title>Caldovatus sediminis gen. nov., sp. nov., a moderately thermophilic bacterium isolated from a hot spring.</title>
        <authorList>
            <person name="Hu C.-J."/>
            <person name="Li W.-J."/>
            <person name="Xian W.-D."/>
        </authorList>
    </citation>
    <scope>NUCLEOTIDE SEQUENCE [LARGE SCALE GENOMIC DNA]</scope>
    <source>
        <strain evidence="2 3">SYSU G05006</strain>
    </source>
</reference>
<protein>
    <submittedName>
        <fullName evidence="2">Uncharacterized protein</fullName>
    </submittedName>
</protein>
<keyword evidence="3" id="KW-1185">Reference proteome</keyword>